<reference evidence="2 3" key="1">
    <citation type="submission" date="2015-09" db="EMBL/GenBank/DDBJ databases">
        <title>Genome announcement of multiple Pseudomonas syringae strains.</title>
        <authorList>
            <person name="Thakur S."/>
            <person name="Wang P.W."/>
            <person name="Gong Y."/>
            <person name="Weir B.S."/>
            <person name="Guttman D.S."/>
        </authorList>
    </citation>
    <scope>NUCLEOTIDE SEQUENCE [LARGE SCALE GENOMIC DNA]</scope>
    <source>
        <strain evidence="2 3">ICMP4091</strain>
    </source>
</reference>
<comment type="caution">
    <text evidence="2">The sequence shown here is derived from an EMBL/GenBank/DDBJ whole genome shotgun (WGS) entry which is preliminary data.</text>
</comment>
<proteinExistence type="predicted"/>
<sequence>MRQDSSVTEVNVPVVGTQEGQAVRHWGFQAGQTRWECYRKRLSQASAIKFCTKLPIAPLSVSHFCFAFISSGASRAPAIFSLAQHVCQPPGDGYQFPDTSGEHRVEGRRRSVRMPPDSADHRLRCR</sequence>
<evidence type="ECO:0000313" key="2">
    <source>
        <dbReference type="EMBL" id="KPY84333.1"/>
    </source>
</evidence>
<dbReference type="EMBL" id="LJRM01000131">
    <property type="protein sequence ID" value="KPY84333.1"/>
    <property type="molecule type" value="Genomic_DNA"/>
</dbReference>
<feature type="compositionally biased region" description="Basic and acidic residues" evidence="1">
    <location>
        <begin position="100"/>
        <end position="109"/>
    </location>
</feature>
<gene>
    <name evidence="2" type="ORF">ALO44_100722</name>
</gene>
<organism evidence="2 3">
    <name type="scientific">Pseudomonas syringae pv. tagetis</name>
    <dbReference type="NCBI Taxonomy" id="129140"/>
    <lineage>
        <taxon>Bacteria</taxon>
        <taxon>Pseudomonadati</taxon>
        <taxon>Pseudomonadota</taxon>
        <taxon>Gammaproteobacteria</taxon>
        <taxon>Pseudomonadales</taxon>
        <taxon>Pseudomonadaceae</taxon>
        <taxon>Pseudomonas</taxon>
    </lineage>
</organism>
<evidence type="ECO:0000313" key="3">
    <source>
        <dbReference type="Proteomes" id="UP000050474"/>
    </source>
</evidence>
<accession>A0A0Q0AY18</accession>
<name>A0A0Q0AY18_9PSED</name>
<dbReference type="AlphaFoldDB" id="A0A0Q0AY18"/>
<feature type="region of interest" description="Disordered" evidence="1">
    <location>
        <begin position="92"/>
        <end position="126"/>
    </location>
</feature>
<dbReference type="Proteomes" id="UP000050474">
    <property type="component" value="Unassembled WGS sequence"/>
</dbReference>
<protein>
    <submittedName>
        <fullName evidence="2">Uncharacterized protein</fullName>
    </submittedName>
</protein>
<evidence type="ECO:0000256" key="1">
    <source>
        <dbReference type="SAM" id="MobiDB-lite"/>
    </source>
</evidence>